<organism evidence="1 2">
    <name type="scientific">Rhizobium rhizogenes</name>
    <name type="common">Agrobacterium rhizogenes</name>
    <dbReference type="NCBI Taxonomy" id="359"/>
    <lineage>
        <taxon>Bacteria</taxon>
        <taxon>Pseudomonadati</taxon>
        <taxon>Pseudomonadota</taxon>
        <taxon>Alphaproteobacteria</taxon>
        <taxon>Hyphomicrobiales</taxon>
        <taxon>Rhizobiaceae</taxon>
        <taxon>Rhizobium/Agrobacterium group</taxon>
        <taxon>Rhizobium</taxon>
    </lineage>
</organism>
<evidence type="ECO:0000313" key="2">
    <source>
        <dbReference type="Proteomes" id="UP000244335"/>
    </source>
</evidence>
<protein>
    <submittedName>
        <fullName evidence="1">Uncharacterized protein</fullName>
    </submittedName>
</protein>
<reference evidence="1 2" key="1">
    <citation type="submission" date="2018-04" db="EMBL/GenBank/DDBJ databases">
        <authorList>
            <person name="Hagen T."/>
        </authorList>
    </citation>
    <scope>NUCLEOTIDE SEQUENCE [LARGE SCALE GENOMIC DNA]</scope>
    <source>
        <strain evidence="1 2">TPD7009</strain>
    </source>
</reference>
<dbReference type="AlphaFoldDB" id="A0AA92C4S6"/>
<gene>
    <name evidence="1" type="ORF">DC430_08545</name>
</gene>
<evidence type="ECO:0000313" key="1">
    <source>
        <dbReference type="EMBL" id="PVE55249.1"/>
    </source>
</evidence>
<dbReference type="EMBL" id="QDFR01000002">
    <property type="protein sequence ID" value="PVE55249.1"/>
    <property type="molecule type" value="Genomic_DNA"/>
</dbReference>
<comment type="caution">
    <text evidence="1">The sequence shown here is derived from an EMBL/GenBank/DDBJ whole genome shotgun (WGS) entry which is preliminary data.</text>
</comment>
<sequence length="89" mass="10221">MVRSAELVFDASEAMSRFGESHTTVVLWQRFEVSHREMFDSLWSAIEFVRNTAFRPSRVELHVHRGGHDVLIAGDELALLLAEHEEQKA</sequence>
<accession>A0AA92C4S6</accession>
<proteinExistence type="predicted"/>
<name>A0AA92C4S6_RHIRH</name>
<dbReference type="Proteomes" id="UP000244335">
    <property type="component" value="Unassembled WGS sequence"/>
</dbReference>